<dbReference type="PANTHER" id="PTHR21666:SF270">
    <property type="entry name" value="MUREIN HYDROLASE ACTIVATOR ENVC"/>
    <property type="match status" value="1"/>
</dbReference>
<feature type="signal peptide" evidence="2">
    <location>
        <begin position="1"/>
        <end position="31"/>
    </location>
</feature>
<accession>A0ABS8G9Y7</accession>
<dbReference type="Gene3D" id="6.10.250.3150">
    <property type="match status" value="1"/>
</dbReference>
<keyword evidence="2" id="KW-0732">Signal</keyword>
<evidence type="ECO:0000313" key="4">
    <source>
        <dbReference type="EMBL" id="MCC2617345.1"/>
    </source>
</evidence>
<proteinExistence type="predicted"/>
<dbReference type="PANTHER" id="PTHR21666">
    <property type="entry name" value="PEPTIDASE-RELATED"/>
    <property type="match status" value="1"/>
</dbReference>
<dbReference type="InterPro" id="IPR050570">
    <property type="entry name" value="Cell_wall_metabolism_enzyme"/>
</dbReference>
<dbReference type="Gene3D" id="2.70.70.10">
    <property type="entry name" value="Glucose Permease (Domain IIA)"/>
    <property type="match status" value="1"/>
</dbReference>
<evidence type="ECO:0000259" key="3">
    <source>
        <dbReference type="Pfam" id="PF01551"/>
    </source>
</evidence>
<dbReference type="InterPro" id="IPR016047">
    <property type="entry name" value="M23ase_b-sheet_dom"/>
</dbReference>
<dbReference type="RefSeq" id="WP_229161401.1">
    <property type="nucleotide sequence ID" value="NZ_JAJEWP010000004.1"/>
</dbReference>
<feature type="coiled-coil region" evidence="1">
    <location>
        <begin position="30"/>
        <end position="78"/>
    </location>
</feature>
<keyword evidence="5" id="KW-1185">Reference proteome</keyword>
<feature type="domain" description="M23ase beta-sheet core" evidence="3">
    <location>
        <begin position="283"/>
        <end position="376"/>
    </location>
</feature>
<sequence length="383" mass="43009">MRRYHQPSLSLARALCGLCLCWWVGIAPALAQQSDELEALQDQIKARQAALDTRLKEAKALQDTLKAEELRIAETARALNQTQISLENNRHEQQALNKRKTELLTQLDEHQSLLAKQLRSAYMTGNHDYAKMLLNQQNAGKLERMLTYYNYLNTARQEQIETFRTLVAELRDVEASLQTRQAELAALQQEQKAQRQTLAARQATRQQTLDKLERAIDDEAARIEQLQINEQALLKAIAEAERASRQRPTTLSGLAKLKGKLQRPAEGRMRNLFGTRRQGQVRWKGALFEGSGGAPVRAIHDGKVLFSDWLRGFGLVTVIDHGDGYMSLYGHNQALLKQAGDGVSAGETIALVGQSGGQTAPNLYFEIRHKGTAVNPGQWLRKR</sequence>
<dbReference type="Proteomes" id="UP001520878">
    <property type="component" value="Unassembled WGS sequence"/>
</dbReference>
<feature type="chain" id="PRO_5046938425" evidence="2">
    <location>
        <begin position="32"/>
        <end position="383"/>
    </location>
</feature>
<comment type="caution">
    <text evidence="4">The sequence shown here is derived from an EMBL/GenBank/DDBJ whole genome shotgun (WGS) entry which is preliminary data.</text>
</comment>
<dbReference type="SUPFAM" id="SSF51261">
    <property type="entry name" value="Duplicated hybrid motif"/>
    <property type="match status" value="1"/>
</dbReference>
<gene>
    <name evidence="4" type="ORF">LJ739_13925</name>
</gene>
<reference evidence="4 5" key="1">
    <citation type="submission" date="2021-10" db="EMBL/GenBank/DDBJ databases">
        <title>Draft genome of Aestuariibacter halophilus JC2043.</title>
        <authorList>
            <person name="Emsley S.A."/>
            <person name="Pfannmuller K.M."/>
            <person name="Ushijima B."/>
            <person name="Saw J.H."/>
            <person name="Videau P."/>
        </authorList>
    </citation>
    <scope>NUCLEOTIDE SEQUENCE [LARGE SCALE GENOMIC DNA]</scope>
    <source>
        <strain evidence="4 5">JC2043</strain>
    </source>
</reference>
<protein>
    <submittedName>
        <fullName evidence="4">Peptidoglycan DD-metalloendopeptidase family protein</fullName>
    </submittedName>
</protein>
<organism evidence="4 5">
    <name type="scientific">Fluctibacter halophilus</name>
    <dbReference type="NCBI Taxonomy" id="226011"/>
    <lineage>
        <taxon>Bacteria</taxon>
        <taxon>Pseudomonadati</taxon>
        <taxon>Pseudomonadota</taxon>
        <taxon>Gammaproteobacteria</taxon>
        <taxon>Alteromonadales</taxon>
        <taxon>Alteromonadaceae</taxon>
        <taxon>Fluctibacter</taxon>
    </lineage>
</organism>
<evidence type="ECO:0000256" key="2">
    <source>
        <dbReference type="SAM" id="SignalP"/>
    </source>
</evidence>
<evidence type="ECO:0000256" key="1">
    <source>
        <dbReference type="SAM" id="Coils"/>
    </source>
</evidence>
<keyword evidence="1" id="KW-0175">Coiled coil</keyword>
<dbReference type="InterPro" id="IPR011055">
    <property type="entry name" value="Dup_hybrid_motif"/>
</dbReference>
<evidence type="ECO:0000313" key="5">
    <source>
        <dbReference type="Proteomes" id="UP001520878"/>
    </source>
</evidence>
<dbReference type="CDD" id="cd12797">
    <property type="entry name" value="M23_peptidase"/>
    <property type="match status" value="1"/>
</dbReference>
<feature type="coiled-coil region" evidence="1">
    <location>
        <begin position="170"/>
        <end position="243"/>
    </location>
</feature>
<dbReference type="EMBL" id="JAJEWP010000004">
    <property type="protein sequence ID" value="MCC2617345.1"/>
    <property type="molecule type" value="Genomic_DNA"/>
</dbReference>
<dbReference type="Pfam" id="PF01551">
    <property type="entry name" value="Peptidase_M23"/>
    <property type="match status" value="1"/>
</dbReference>
<name>A0ABS8G9Y7_9ALTE</name>